<evidence type="ECO:0000313" key="4">
    <source>
        <dbReference type="Proteomes" id="UP000509568"/>
    </source>
</evidence>
<gene>
    <name evidence="3" type="ORF">HWQ56_21025</name>
</gene>
<dbReference type="KEGG" id="pez:HWQ56_21025"/>
<feature type="compositionally biased region" description="Pro residues" evidence="1">
    <location>
        <begin position="53"/>
        <end position="62"/>
    </location>
</feature>
<dbReference type="RefSeq" id="WP_176571695.1">
    <property type="nucleotide sequence ID" value="NZ_CP056030.1"/>
</dbReference>
<dbReference type="EMBL" id="CP056030">
    <property type="protein sequence ID" value="QKZ06121.1"/>
    <property type="molecule type" value="Genomic_DNA"/>
</dbReference>
<feature type="transmembrane region" description="Helical" evidence="2">
    <location>
        <begin position="20"/>
        <end position="42"/>
    </location>
</feature>
<proteinExistence type="predicted"/>
<keyword evidence="4" id="KW-1185">Reference proteome</keyword>
<evidence type="ECO:0000256" key="1">
    <source>
        <dbReference type="SAM" id="MobiDB-lite"/>
    </source>
</evidence>
<evidence type="ECO:0000256" key="2">
    <source>
        <dbReference type="SAM" id="Phobius"/>
    </source>
</evidence>
<dbReference type="AlphaFoldDB" id="A0A7D5DBH5"/>
<protein>
    <submittedName>
        <fullName evidence="3">Uncharacterized protein</fullName>
    </submittedName>
</protein>
<sequence>MPYRPNHRQLLVTLNPAQLVGCIALGIWLGFLAIALTTWLGYKLFLNAPLPITTPAPPPPAMNAPGGESPMFEQYQNNLRRQEQSQGDAQSHNQDPKCQFWLQQDRTAPTDKSRTNVLKFCN</sequence>
<keyword evidence="2" id="KW-0472">Membrane</keyword>
<organism evidence="3 4">
    <name type="scientific">Pseudomonas eucalypticola</name>
    <dbReference type="NCBI Taxonomy" id="2599595"/>
    <lineage>
        <taxon>Bacteria</taxon>
        <taxon>Pseudomonadati</taxon>
        <taxon>Pseudomonadota</taxon>
        <taxon>Gammaproteobacteria</taxon>
        <taxon>Pseudomonadales</taxon>
        <taxon>Pseudomonadaceae</taxon>
        <taxon>Pseudomonas</taxon>
    </lineage>
</organism>
<name>A0A7D5DBH5_9PSED</name>
<evidence type="ECO:0000313" key="3">
    <source>
        <dbReference type="EMBL" id="QKZ06121.1"/>
    </source>
</evidence>
<keyword evidence="2" id="KW-0812">Transmembrane</keyword>
<dbReference type="Proteomes" id="UP000509568">
    <property type="component" value="Chromosome"/>
</dbReference>
<reference evidence="3 4" key="1">
    <citation type="submission" date="2020-06" db="EMBL/GenBank/DDBJ databases">
        <title>Pseudomonas eucalypticola sp. nov., an endophyte of Eucalyptus dunnii leaves with biocontrol ability of eucalyptus leaf blight.</title>
        <authorList>
            <person name="Liu Y."/>
            <person name="Song Z."/>
            <person name="Zeng H."/>
            <person name="Lu M."/>
            <person name="Wang X."/>
            <person name="Lian X."/>
            <person name="Zhang Q."/>
        </authorList>
    </citation>
    <scope>NUCLEOTIDE SEQUENCE [LARGE SCALE GENOMIC DNA]</scope>
    <source>
        <strain evidence="3 4">NP-1</strain>
    </source>
</reference>
<feature type="region of interest" description="Disordered" evidence="1">
    <location>
        <begin position="53"/>
        <end position="122"/>
    </location>
</feature>
<accession>A0A7D5DBH5</accession>
<keyword evidence="2" id="KW-1133">Transmembrane helix</keyword>
<feature type="compositionally biased region" description="Polar residues" evidence="1">
    <location>
        <begin position="74"/>
        <end position="93"/>
    </location>
</feature>